<name>A0AA35VME3_LACSI</name>
<evidence type="ECO:0000313" key="2">
    <source>
        <dbReference type="EMBL" id="CAI9263757.1"/>
    </source>
</evidence>
<keyword evidence="3" id="KW-1185">Reference proteome</keyword>
<dbReference type="EMBL" id="OX465086">
    <property type="protein sequence ID" value="CAI9263757.1"/>
    <property type="molecule type" value="Genomic_DNA"/>
</dbReference>
<organism evidence="2 3">
    <name type="scientific">Lactuca saligna</name>
    <name type="common">Willowleaf lettuce</name>
    <dbReference type="NCBI Taxonomy" id="75948"/>
    <lineage>
        <taxon>Eukaryota</taxon>
        <taxon>Viridiplantae</taxon>
        <taxon>Streptophyta</taxon>
        <taxon>Embryophyta</taxon>
        <taxon>Tracheophyta</taxon>
        <taxon>Spermatophyta</taxon>
        <taxon>Magnoliopsida</taxon>
        <taxon>eudicotyledons</taxon>
        <taxon>Gunneridae</taxon>
        <taxon>Pentapetalae</taxon>
        <taxon>asterids</taxon>
        <taxon>campanulids</taxon>
        <taxon>Asterales</taxon>
        <taxon>Asteraceae</taxon>
        <taxon>Cichorioideae</taxon>
        <taxon>Cichorieae</taxon>
        <taxon>Lactucinae</taxon>
        <taxon>Lactuca</taxon>
    </lineage>
</organism>
<proteinExistence type="predicted"/>
<accession>A0AA35VME3</accession>
<feature type="compositionally biased region" description="Acidic residues" evidence="1">
    <location>
        <begin position="141"/>
        <end position="151"/>
    </location>
</feature>
<sequence>MEHAANTSIMTMEVFDSAKVCKSTTENVDKLIADTIEFMEDYKTTYNSNTVTANKAIHNIGAMFKAERMNFVDLWKEFQSDNQAFQSSINAEISKLQEELAMERKIMDALTIKDEKSPVNPPIIKKETKCKEKLINNEPIINDEGDEGPDEAELKRRKAREAELDENARIVREAE</sequence>
<gene>
    <name evidence="2" type="ORF">LSALG_LOCUS4434</name>
</gene>
<protein>
    <submittedName>
        <fullName evidence="2">Uncharacterized protein</fullName>
    </submittedName>
</protein>
<evidence type="ECO:0000256" key="1">
    <source>
        <dbReference type="SAM" id="MobiDB-lite"/>
    </source>
</evidence>
<feature type="region of interest" description="Disordered" evidence="1">
    <location>
        <begin position="137"/>
        <end position="160"/>
    </location>
</feature>
<evidence type="ECO:0000313" key="3">
    <source>
        <dbReference type="Proteomes" id="UP001177003"/>
    </source>
</evidence>
<dbReference type="Proteomes" id="UP001177003">
    <property type="component" value="Chromosome 0"/>
</dbReference>
<dbReference type="AlphaFoldDB" id="A0AA35VME3"/>
<reference evidence="2" key="1">
    <citation type="submission" date="2023-04" db="EMBL/GenBank/DDBJ databases">
        <authorList>
            <person name="Vijverberg K."/>
            <person name="Xiong W."/>
            <person name="Schranz E."/>
        </authorList>
    </citation>
    <scope>NUCLEOTIDE SEQUENCE</scope>
</reference>